<organism evidence="3 4">
    <name type="scientific">Texcoconibacillus texcoconensis</name>
    <dbReference type="NCBI Taxonomy" id="1095777"/>
    <lineage>
        <taxon>Bacteria</taxon>
        <taxon>Bacillati</taxon>
        <taxon>Bacillota</taxon>
        <taxon>Bacilli</taxon>
        <taxon>Bacillales</taxon>
        <taxon>Bacillaceae</taxon>
        <taxon>Texcoconibacillus</taxon>
    </lineage>
</organism>
<feature type="signal peptide" evidence="2">
    <location>
        <begin position="1"/>
        <end position="20"/>
    </location>
</feature>
<reference evidence="3 4" key="1">
    <citation type="submission" date="2020-08" db="EMBL/GenBank/DDBJ databases">
        <title>Genomic Encyclopedia of Type Strains, Phase IV (KMG-IV): sequencing the most valuable type-strain genomes for metagenomic binning, comparative biology and taxonomic classification.</title>
        <authorList>
            <person name="Goeker M."/>
        </authorList>
    </citation>
    <scope>NUCLEOTIDE SEQUENCE [LARGE SCALE GENOMIC DNA]</scope>
    <source>
        <strain evidence="3 4">DSM 24696</strain>
    </source>
</reference>
<gene>
    <name evidence="3" type="ORF">HNQ41_001724</name>
</gene>
<comment type="caution">
    <text evidence="3">The sequence shown here is derived from an EMBL/GenBank/DDBJ whole genome shotgun (WGS) entry which is preliminary data.</text>
</comment>
<feature type="region of interest" description="Disordered" evidence="1">
    <location>
        <begin position="191"/>
        <end position="223"/>
    </location>
</feature>
<dbReference type="EMBL" id="JACHHB010000006">
    <property type="protein sequence ID" value="MBB5173537.1"/>
    <property type="molecule type" value="Genomic_DNA"/>
</dbReference>
<dbReference type="InterPro" id="IPR019076">
    <property type="entry name" value="Spore_lipoprot_YhcN/YlaJ-like"/>
</dbReference>
<dbReference type="PROSITE" id="PS51257">
    <property type="entry name" value="PROKAR_LIPOPROTEIN"/>
    <property type="match status" value="1"/>
</dbReference>
<dbReference type="AlphaFoldDB" id="A0A840QQF6"/>
<evidence type="ECO:0000256" key="1">
    <source>
        <dbReference type="SAM" id="MobiDB-lite"/>
    </source>
</evidence>
<name>A0A840QQF6_9BACI</name>
<dbReference type="Proteomes" id="UP000551878">
    <property type="component" value="Unassembled WGS sequence"/>
</dbReference>
<evidence type="ECO:0000313" key="4">
    <source>
        <dbReference type="Proteomes" id="UP000551878"/>
    </source>
</evidence>
<evidence type="ECO:0008006" key="5">
    <source>
        <dbReference type="Google" id="ProtNLM"/>
    </source>
</evidence>
<feature type="chain" id="PRO_5032954392" description="Sporulation protein" evidence="2">
    <location>
        <begin position="21"/>
        <end position="223"/>
    </location>
</feature>
<evidence type="ECO:0000313" key="3">
    <source>
        <dbReference type="EMBL" id="MBB5173537.1"/>
    </source>
</evidence>
<sequence>MKKRLSMVLLGLLMLTSACAEGGIEGNYGPYAKGTKQAQQFNPNDNDRFQSFNVDEIEQSAGQRYGFVRHSERSAAQSLQDEGTASYDKELMADSISKIAASLQDVEEAATLVTDEYVLIAYDTFSGEREEVADQVKKGALSFVPAHFNIVVADNPAFMPDIQRFASLSTPPEEHEETIEQTVKEMMTYPQGEPVDLDHDGEPDYDPLKKSENELNDREVENN</sequence>
<evidence type="ECO:0000256" key="2">
    <source>
        <dbReference type="SAM" id="SignalP"/>
    </source>
</evidence>
<accession>A0A840QQF6</accession>
<keyword evidence="4" id="KW-1185">Reference proteome</keyword>
<feature type="compositionally biased region" description="Basic and acidic residues" evidence="1">
    <location>
        <begin position="196"/>
        <end position="223"/>
    </location>
</feature>
<protein>
    <recommendedName>
        <fullName evidence="5">Sporulation protein</fullName>
    </recommendedName>
</protein>
<proteinExistence type="predicted"/>
<keyword evidence="2" id="KW-0732">Signal</keyword>
<dbReference type="RefSeq" id="WP_184663978.1">
    <property type="nucleotide sequence ID" value="NZ_JACHHB010000006.1"/>
</dbReference>
<dbReference type="Pfam" id="PF09580">
    <property type="entry name" value="Spore_YhcN_YlaJ"/>
    <property type="match status" value="1"/>
</dbReference>